<dbReference type="InterPro" id="IPR041522">
    <property type="entry name" value="CdaR_GGDEF"/>
</dbReference>
<evidence type="ECO:0008006" key="7">
    <source>
        <dbReference type="Google" id="ProtNLM"/>
    </source>
</evidence>
<dbReference type="Pfam" id="PF13556">
    <property type="entry name" value="HTH_30"/>
    <property type="match status" value="1"/>
</dbReference>
<feature type="domain" description="PucR C-terminal helix-turn-helix" evidence="3">
    <location>
        <begin position="385"/>
        <end position="442"/>
    </location>
</feature>
<sequence>MNTQSGLCLVSGAPRAEERPVTVDSGPGPRVVEENRVLREVVGLYTQLSGLATQDSDLRSVVALIADRLGVGAMVIDDERDVLASAGPSPQAVEDVHHHLRQLDLGKVLAASARARRAITLPGVDNDVALVVAPIVMGEEIPAYLLTGRPSGGGAVEDLGLLATEHAAMICGIVLGRHRLVASVVGNARLDLVEALLLARDRTEFELHNWARHLGIDDRRPHVVMTVALEPPPGGSAAGLARLGAYVERLLTARLSDATVARRDTSVVAIVAVGDDERAAVDEVTAVGRLCRASSGARYPGSGVNVGVGGVCRGLSDFARSYAEARLAVETTIRMTRLGGVVAFRDLGIQRLLSRVADVDDLRAFAADVLGELIAHERNNSTDYLSTLSVYFQENDSPKRTAKIMYLHPNTVTYRIRRVEEITGLSLSSYRDRLTVQVALEIINGLGDEL</sequence>
<comment type="similarity">
    <text evidence="1">Belongs to the CdaR family.</text>
</comment>
<evidence type="ECO:0000256" key="1">
    <source>
        <dbReference type="ARBA" id="ARBA00006754"/>
    </source>
</evidence>
<reference evidence="5 6" key="1">
    <citation type="submission" date="2020-03" db="EMBL/GenBank/DDBJ databases">
        <title>Whole genome shotgun sequence of Phytohabitans flavus NBRC 107702.</title>
        <authorList>
            <person name="Komaki H."/>
            <person name="Tamura T."/>
        </authorList>
    </citation>
    <scope>NUCLEOTIDE SEQUENCE [LARGE SCALE GENOMIC DNA]</scope>
    <source>
        <strain evidence="5 6">NBRC 107702</strain>
    </source>
</reference>
<feature type="domain" description="CdaR GGDEF-like" evidence="4">
    <location>
        <begin position="202"/>
        <end position="330"/>
    </location>
</feature>
<dbReference type="InterPro" id="IPR025736">
    <property type="entry name" value="PucR_C-HTH_dom"/>
</dbReference>
<feature type="region of interest" description="Disordered" evidence="2">
    <location>
        <begin position="1"/>
        <end position="28"/>
    </location>
</feature>
<dbReference type="Proteomes" id="UP000502508">
    <property type="component" value="Chromosome"/>
</dbReference>
<dbReference type="PANTHER" id="PTHR33744:SF1">
    <property type="entry name" value="DNA-BINDING TRANSCRIPTIONAL ACTIVATOR ADER"/>
    <property type="match status" value="1"/>
</dbReference>
<dbReference type="KEGG" id="pfla:Pflav_021230"/>
<organism evidence="5 6">
    <name type="scientific">Phytohabitans flavus</name>
    <dbReference type="NCBI Taxonomy" id="1076124"/>
    <lineage>
        <taxon>Bacteria</taxon>
        <taxon>Bacillati</taxon>
        <taxon>Actinomycetota</taxon>
        <taxon>Actinomycetes</taxon>
        <taxon>Micromonosporales</taxon>
        <taxon>Micromonosporaceae</taxon>
    </lineage>
</organism>
<accession>A0A6F8XPG5</accession>
<evidence type="ECO:0000313" key="5">
    <source>
        <dbReference type="EMBL" id="BCB75713.1"/>
    </source>
</evidence>
<dbReference type="EMBL" id="AP022870">
    <property type="protein sequence ID" value="BCB75713.1"/>
    <property type="molecule type" value="Genomic_DNA"/>
</dbReference>
<gene>
    <name evidence="5" type="ORF">Pflav_021230</name>
</gene>
<evidence type="ECO:0000313" key="6">
    <source>
        <dbReference type="Proteomes" id="UP000502508"/>
    </source>
</evidence>
<reference evidence="5 6" key="2">
    <citation type="submission" date="2020-03" db="EMBL/GenBank/DDBJ databases">
        <authorList>
            <person name="Ichikawa N."/>
            <person name="Kimura A."/>
            <person name="Kitahashi Y."/>
            <person name="Uohara A."/>
        </authorList>
    </citation>
    <scope>NUCLEOTIDE SEQUENCE [LARGE SCALE GENOMIC DNA]</scope>
    <source>
        <strain evidence="5 6">NBRC 107702</strain>
    </source>
</reference>
<dbReference type="Pfam" id="PF17853">
    <property type="entry name" value="GGDEF_2"/>
    <property type="match status" value="1"/>
</dbReference>
<evidence type="ECO:0000256" key="2">
    <source>
        <dbReference type="SAM" id="MobiDB-lite"/>
    </source>
</evidence>
<dbReference type="PANTHER" id="PTHR33744">
    <property type="entry name" value="CARBOHYDRATE DIACID REGULATOR"/>
    <property type="match status" value="1"/>
</dbReference>
<keyword evidence="6" id="KW-1185">Reference proteome</keyword>
<evidence type="ECO:0000259" key="4">
    <source>
        <dbReference type="Pfam" id="PF17853"/>
    </source>
</evidence>
<dbReference type="Gene3D" id="1.10.10.2840">
    <property type="entry name" value="PucR C-terminal helix-turn-helix domain"/>
    <property type="match status" value="1"/>
</dbReference>
<protein>
    <recommendedName>
        <fullName evidence="7">CdaR family transcriptional regulator</fullName>
    </recommendedName>
</protein>
<dbReference type="InterPro" id="IPR051448">
    <property type="entry name" value="CdaR-like_regulators"/>
</dbReference>
<name>A0A6F8XPG5_9ACTN</name>
<dbReference type="InterPro" id="IPR042070">
    <property type="entry name" value="PucR_C-HTH_sf"/>
</dbReference>
<evidence type="ECO:0000259" key="3">
    <source>
        <dbReference type="Pfam" id="PF13556"/>
    </source>
</evidence>
<proteinExistence type="inferred from homology"/>
<dbReference type="AlphaFoldDB" id="A0A6F8XPG5"/>